<evidence type="ECO:0000256" key="1">
    <source>
        <dbReference type="SAM" id="Phobius"/>
    </source>
</evidence>
<keyword evidence="1" id="KW-0472">Membrane</keyword>
<dbReference type="Pfam" id="PF03956">
    <property type="entry name" value="Lys_export"/>
    <property type="match status" value="1"/>
</dbReference>
<accession>A4J6Y6</accession>
<sequence length="92" mass="10314">MGHFNLLSIHPKNIAKFTTFCLIIMLLAMGAQLGANEKLLLDLDRLGYQALLLALGSIIGSVFMVRLAEKYISRQLRESREKAAKNQTCHKI</sequence>
<dbReference type="eggNOG" id="COG2431">
    <property type="taxonomic scope" value="Bacteria"/>
</dbReference>
<feature type="transmembrane region" description="Helical" evidence="1">
    <location>
        <begin position="46"/>
        <end position="68"/>
    </location>
</feature>
<reference evidence="2 3" key="1">
    <citation type="submission" date="2007-03" db="EMBL/GenBank/DDBJ databases">
        <title>Complete sequence of Desulfotomaculum reducens MI-1.</title>
        <authorList>
            <consortium name="US DOE Joint Genome Institute"/>
            <person name="Copeland A."/>
            <person name="Lucas S."/>
            <person name="Lapidus A."/>
            <person name="Barry K."/>
            <person name="Detter J.C."/>
            <person name="Glavina del Rio T."/>
            <person name="Hammon N."/>
            <person name="Israni S."/>
            <person name="Dalin E."/>
            <person name="Tice H."/>
            <person name="Pitluck S."/>
            <person name="Sims D."/>
            <person name="Brettin T."/>
            <person name="Bruce D."/>
            <person name="Han C."/>
            <person name="Tapia R."/>
            <person name="Schmutz J."/>
            <person name="Larimer F."/>
            <person name="Land M."/>
            <person name="Hauser L."/>
            <person name="Kyrpides N."/>
            <person name="Kim E."/>
            <person name="Tebo B.M."/>
            <person name="Richardson P."/>
        </authorList>
    </citation>
    <scope>NUCLEOTIDE SEQUENCE [LARGE SCALE GENOMIC DNA]</scope>
    <source>
        <strain evidence="2 3">MI-1</strain>
    </source>
</reference>
<proteinExistence type="predicted"/>
<dbReference type="STRING" id="349161.Dred_2329"/>
<evidence type="ECO:0008006" key="4">
    <source>
        <dbReference type="Google" id="ProtNLM"/>
    </source>
</evidence>
<organism evidence="2 3">
    <name type="scientific">Desulforamulus reducens (strain ATCC BAA-1160 / DSM 100696 / MI-1)</name>
    <name type="common">Desulfotomaculum reducens</name>
    <dbReference type="NCBI Taxonomy" id="349161"/>
    <lineage>
        <taxon>Bacteria</taxon>
        <taxon>Bacillati</taxon>
        <taxon>Bacillota</taxon>
        <taxon>Clostridia</taxon>
        <taxon>Eubacteriales</taxon>
        <taxon>Peptococcaceae</taxon>
        <taxon>Desulforamulus</taxon>
    </lineage>
</organism>
<dbReference type="Proteomes" id="UP000001556">
    <property type="component" value="Chromosome"/>
</dbReference>
<feature type="transmembrane region" description="Helical" evidence="1">
    <location>
        <begin position="14"/>
        <end position="34"/>
    </location>
</feature>
<keyword evidence="3" id="KW-1185">Reference proteome</keyword>
<keyword evidence="1" id="KW-1133">Transmembrane helix</keyword>
<protein>
    <recommendedName>
        <fullName evidence="4">Lipopolysaccharide assembly protein A domain-containing protein</fullName>
    </recommendedName>
</protein>
<gene>
    <name evidence="2" type="ordered locus">Dred_2329</name>
</gene>
<keyword evidence="1" id="KW-0812">Transmembrane</keyword>
<dbReference type="InterPro" id="IPR005642">
    <property type="entry name" value="LysO"/>
</dbReference>
<dbReference type="KEGG" id="drm:Dred_2329"/>
<evidence type="ECO:0000313" key="3">
    <source>
        <dbReference type="Proteomes" id="UP000001556"/>
    </source>
</evidence>
<dbReference type="HOGENOM" id="CLU_168956_1_0_9"/>
<name>A4J6Y6_DESRM</name>
<dbReference type="GO" id="GO:0015661">
    <property type="term" value="F:L-lysine efflux transmembrane transporter activity"/>
    <property type="evidence" value="ECO:0007669"/>
    <property type="project" value="InterPro"/>
</dbReference>
<dbReference type="EMBL" id="CP000612">
    <property type="protein sequence ID" value="ABO50839.1"/>
    <property type="molecule type" value="Genomic_DNA"/>
</dbReference>
<evidence type="ECO:0000313" key="2">
    <source>
        <dbReference type="EMBL" id="ABO50839.1"/>
    </source>
</evidence>
<dbReference type="AlphaFoldDB" id="A4J6Y6"/>